<evidence type="ECO:0000313" key="2">
    <source>
        <dbReference type="Proteomes" id="UP000472372"/>
    </source>
</evidence>
<protein>
    <submittedName>
        <fullName evidence="1">Uncharacterized protein</fullName>
    </submittedName>
</protein>
<dbReference type="Proteomes" id="UP000472372">
    <property type="component" value="Chromosome 11"/>
</dbReference>
<proteinExistence type="predicted"/>
<dbReference type="EMBL" id="HG992987">
    <property type="protein sequence ID" value="CAE7214509.1"/>
    <property type="molecule type" value="Genomic_DNA"/>
</dbReference>
<gene>
    <name evidence="1" type="ORF">PTTW11_10566</name>
</gene>
<dbReference type="AlphaFoldDB" id="A0A6S6WDY4"/>
<organism evidence="1 2">
    <name type="scientific">Pyrenophora teres f. teres</name>
    <dbReference type="NCBI Taxonomy" id="97479"/>
    <lineage>
        <taxon>Eukaryota</taxon>
        <taxon>Fungi</taxon>
        <taxon>Dikarya</taxon>
        <taxon>Ascomycota</taxon>
        <taxon>Pezizomycotina</taxon>
        <taxon>Dothideomycetes</taxon>
        <taxon>Pleosporomycetidae</taxon>
        <taxon>Pleosporales</taxon>
        <taxon>Pleosporineae</taxon>
        <taxon>Pleosporaceae</taxon>
        <taxon>Pyrenophora</taxon>
    </lineage>
</organism>
<sequence length="93" mass="10802">MRATTLFLITSQVLLVASQLESRVDAKRCTWLTYVTCWYQGQNEDGSQVRCQTSGQIVWFARRAVCKDTYKGHKWDRSTCDTANIYRNWCPGE</sequence>
<evidence type="ECO:0000313" key="1">
    <source>
        <dbReference type="EMBL" id="CAE7214509.1"/>
    </source>
</evidence>
<name>A0A6S6WDY4_9PLEO</name>
<reference evidence="1" key="1">
    <citation type="submission" date="2021-02" db="EMBL/GenBank/DDBJ databases">
        <authorList>
            <person name="Syme A R."/>
            <person name="Syme A R."/>
            <person name="Moolhuijzen P."/>
        </authorList>
    </citation>
    <scope>NUCLEOTIDE SEQUENCE</scope>
    <source>
        <strain evidence="1">W1-1</strain>
    </source>
</reference>
<accession>A0A6S6WDY4</accession>